<dbReference type="AlphaFoldDB" id="A0A1W1VBZ5"/>
<dbReference type="PANTHER" id="PTHR35596">
    <property type="entry name" value="DUF2263 DOMAIN-CONTAINING PROTEIN"/>
    <property type="match status" value="1"/>
</dbReference>
<dbReference type="Pfam" id="PF10021">
    <property type="entry name" value="PARG_cat_microb"/>
    <property type="match status" value="1"/>
</dbReference>
<dbReference type="STRING" id="695939.SAMN00790413_00819"/>
<dbReference type="NCBIfam" id="TIGR02452">
    <property type="entry name" value="TIGR02452 family protein"/>
    <property type="match status" value="1"/>
</dbReference>
<evidence type="ECO:0000259" key="2">
    <source>
        <dbReference type="Pfam" id="PF10021"/>
    </source>
</evidence>
<dbReference type="InterPro" id="IPR012664">
    <property type="entry name" value="CHP02452"/>
</dbReference>
<evidence type="ECO:0000313" key="3">
    <source>
        <dbReference type="EMBL" id="SMB90581.1"/>
    </source>
</evidence>
<feature type="compositionally biased region" description="Basic and acidic residues" evidence="1">
    <location>
        <begin position="32"/>
        <end position="49"/>
    </location>
</feature>
<name>A0A1W1VBZ5_9DEIO</name>
<dbReference type="Proteomes" id="UP000192582">
    <property type="component" value="Unassembled WGS sequence"/>
</dbReference>
<keyword evidence="4" id="KW-1185">Reference proteome</keyword>
<gene>
    <name evidence="3" type="ORF">SAMN00790413_00819</name>
</gene>
<accession>A0A1W1VBZ5</accession>
<proteinExistence type="predicted"/>
<evidence type="ECO:0000313" key="4">
    <source>
        <dbReference type="Proteomes" id="UP000192582"/>
    </source>
</evidence>
<feature type="domain" description="Microbial-type PARG catalytic" evidence="2">
    <location>
        <begin position="66"/>
        <end position="187"/>
    </location>
</feature>
<dbReference type="InterPro" id="IPR019261">
    <property type="entry name" value="PARG_cat_microbial"/>
</dbReference>
<evidence type="ECO:0000256" key="1">
    <source>
        <dbReference type="SAM" id="MobiDB-lite"/>
    </source>
</evidence>
<dbReference type="SUPFAM" id="SSF52949">
    <property type="entry name" value="Macro domain-like"/>
    <property type="match status" value="1"/>
</dbReference>
<protein>
    <submittedName>
        <fullName evidence="3">TIGR02452 family protein</fullName>
    </submittedName>
</protein>
<dbReference type="InterPro" id="IPR043472">
    <property type="entry name" value="Macro_dom-like"/>
</dbReference>
<sequence length="315" mass="33920">MLKLQEAQRRKPAGTGHPRHSRAAGSSSFLPWKERYDAKQPHATSETHTRCAGAPGSRAVHPRRETLSLELDALIRSTRVLQGAPSIGRGPERPWPKLSVMDATSSQAVHRAPSGTRVTVLNFASGTRVGGDFLTGSLAQEEDLCRTSTLFASLSCGAARPFYEAGRAADAMGAHAALLSPDVFFFLDDGGQPIIPRRANVISCAAPNLREFPGDQGRQRQAGELIRTRTHLVLRAAGELETDHLILGAWGCGVFGNDPGVVAPAMLFALREHLHRHDSTLSEVTFAIPEPRPGGPDNLTTFLEAVLEHGGRARE</sequence>
<dbReference type="PANTHER" id="PTHR35596:SF1">
    <property type="entry name" value="MICROBIAL-TYPE PARG CATALYTIC DOMAIN-CONTAINING PROTEIN"/>
    <property type="match status" value="1"/>
</dbReference>
<feature type="region of interest" description="Disordered" evidence="1">
    <location>
        <begin position="1"/>
        <end position="60"/>
    </location>
</feature>
<dbReference type="Gene3D" id="3.40.220.10">
    <property type="entry name" value="Leucine Aminopeptidase, subunit E, domain 1"/>
    <property type="match status" value="1"/>
</dbReference>
<organism evidence="3 4">
    <name type="scientific">Deinococcus hopiensis KR-140</name>
    <dbReference type="NCBI Taxonomy" id="695939"/>
    <lineage>
        <taxon>Bacteria</taxon>
        <taxon>Thermotogati</taxon>
        <taxon>Deinococcota</taxon>
        <taxon>Deinococci</taxon>
        <taxon>Deinococcales</taxon>
        <taxon>Deinococcaceae</taxon>
        <taxon>Deinococcus</taxon>
    </lineage>
</organism>
<reference evidence="3 4" key="1">
    <citation type="submission" date="2017-04" db="EMBL/GenBank/DDBJ databases">
        <authorList>
            <person name="Afonso C.L."/>
            <person name="Miller P.J."/>
            <person name="Scott M.A."/>
            <person name="Spackman E."/>
            <person name="Goraichik I."/>
            <person name="Dimitrov K.M."/>
            <person name="Suarez D.L."/>
            <person name="Swayne D.E."/>
        </authorList>
    </citation>
    <scope>NUCLEOTIDE SEQUENCE [LARGE SCALE GENOMIC DNA]</scope>
    <source>
        <strain evidence="3 4">KR-140</strain>
    </source>
</reference>
<dbReference type="EMBL" id="FWWU01000009">
    <property type="protein sequence ID" value="SMB90581.1"/>
    <property type="molecule type" value="Genomic_DNA"/>
</dbReference>